<feature type="compositionally biased region" description="Low complexity" evidence="1">
    <location>
        <begin position="264"/>
        <end position="302"/>
    </location>
</feature>
<dbReference type="InterPro" id="IPR025510">
    <property type="entry name" value="DUF4397"/>
</dbReference>
<dbReference type="AlphaFoldDB" id="A0ABD5VGS5"/>
<evidence type="ECO:0000313" key="4">
    <source>
        <dbReference type="Proteomes" id="UP001596395"/>
    </source>
</evidence>
<dbReference type="RefSeq" id="WP_336350336.1">
    <property type="nucleotide sequence ID" value="NZ_JAZAQL010000002.1"/>
</dbReference>
<name>A0ABD5VGS5_9EURY</name>
<protein>
    <submittedName>
        <fullName evidence="3">DUF4397 domain-containing protein</fullName>
    </submittedName>
</protein>
<dbReference type="Proteomes" id="UP001596395">
    <property type="component" value="Unassembled WGS sequence"/>
</dbReference>
<proteinExistence type="predicted"/>
<reference evidence="3 4" key="1">
    <citation type="journal article" date="2019" name="Int. J. Syst. Evol. Microbiol.">
        <title>The Global Catalogue of Microorganisms (GCM) 10K type strain sequencing project: providing services to taxonomists for standard genome sequencing and annotation.</title>
        <authorList>
            <consortium name="The Broad Institute Genomics Platform"/>
            <consortium name="The Broad Institute Genome Sequencing Center for Infectious Disease"/>
            <person name="Wu L."/>
            <person name="Ma J."/>
        </authorList>
    </citation>
    <scope>NUCLEOTIDE SEQUENCE [LARGE SCALE GENOMIC DNA]</scope>
    <source>
        <strain evidence="3 4">GX26</strain>
    </source>
</reference>
<dbReference type="EMBL" id="JBHSXN010000002">
    <property type="protein sequence ID" value="MFC6953375.1"/>
    <property type="molecule type" value="Genomic_DNA"/>
</dbReference>
<evidence type="ECO:0000259" key="2">
    <source>
        <dbReference type="Pfam" id="PF14344"/>
    </source>
</evidence>
<accession>A0ABD5VGS5</accession>
<keyword evidence="4" id="KW-1185">Reference proteome</keyword>
<organism evidence="3 4">
    <name type="scientific">Halorubellus litoreus</name>
    <dbReference type="NCBI Taxonomy" id="755308"/>
    <lineage>
        <taxon>Archaea</taxon>
        <taxon>Methanobacteriati</taxon>
        <taxon>Methanobacteriota</taxon>
        <taxon>Stenosarchaea group</taxon>
        <taxon>Halobacteria</taxon>
        <taxon>Halobacteriales</taxon>
        <taxon>Halorubellaceae</taxon>
        <taxon>Halorubellus</taxon>
    </lineage>
</organism>
<evidence type="ECO:0000313" key="3">
    <source>
        <dbReference type="EMBL" id="MFC6953375.1"/>
    </source>
</evidence>
<sequence length="321" mass="33207">MRSKITSTKVLALVLAVALVGSTVAYATAIDSNRTADQHTVSQDTSYLRVVHASPDAPSVDVVVDNEKVLSGVEFGTASDYLSLPAGTYNISILVSGTETAVFEDTVTLSPRSVTTVAASGEVSENASSTFEPVFYADDAFTPAENESAISVVHLSPDAPAVDVTAANGSVVLAENVTFRNGSDYVSVPAGNYTVEIRAASADNDGQVVETVDASLEGGTAYTAFALGYLDPEASPVDRPFEVLLTEDATFTVELPGADEPVDNGTTEPPTETPGTETTTPVTEVPGNETTTPVTEVPGNETSVPETTTQATGNETAVIVF</sequence>
<feature type="region of interest" description="Disordered" evidence="1">
    <location>
        <begin position="255"/>
        <end position="321"/>
    </location>
</feature>
<comment type="caution">
    <text evidence="3">The sequence shown here is derived from an EMBL/GenBank/DDBJ whole genome shotgun (WGS) entry which is preliminary data.</text>
</comment>
<dbReference type="Pfam" id="PF14344">
    <property type="entry name" value="DUF4397"/>
    <property type="match status" value="1"/>
</dbReference>
<feature type="domain" description="DUF4397" evidence="2">
    <location>
        <begin position="46"/>
        <end position="165"/>
    </location>
</feature>
<evidence type="ECO:0000256" key="1">
    <source>
        <dbReference type="SAM" id="MobiDB-lite"/>
    </source>
</evidence>
<feature type="compositionally biased region" description="Polar residues" evidence="1">
    <location>
        <begin position="303"/>
        <end position="315"/>
    </location>
</feature>
<gene>
    <name evidence="3" type="ORF">ACFQGB_10920</name>
</gene>